<dbReference type="Pfam" id="PF10363">
    <property type="entry name" value="RTP1_C1"/>
    <property type="match status" value="1"/>
</dbReference>
<accession>C5FK62</accession>
<evidence type="ECO:0000259" key="2">
    <source>
        <dbReference type="Pfam" id="PF10304"/>
    </source>
</evidence>
<dbReference type="AlphaFoldDB" id="C5FK62"/>
<name>C5FK62_ARTOC</name>
<comment type="similarity">
    <text evidence="1">Belongs to the Tango6 family.</text>
</comment>
<feature type="domain" description="RNA polymerase II assembly factor Rtp1 C-terminal" evidence="3">
    <location>
        <begin position="733"/>
        <end position="845"/>
    </location>
</feature>
<evidence type="ECO:0000313" key="4">
    <source>
        <dbReference type="EMBL" id="EEQ30084.1"/>
    </source>
</evidence>
<sequence length="1123" mass="123291">MGDNTKFKTAFEATVLFLRPKNPGLSLVESLVKSLPENYEVSRSSRERVIRRSLDLLADIHQAFIQPDQPEEPLDGRNTGLEDAKRRRVLYALLDLISLEGIYPSLSPGAGIPLEKRVISSLPTGVVAKQDGPGAMPSSQGEALLLHILMSLREILQDNNSSIQSIILGRLLSDLVSGTAELSFHSQSISQLEVERCRAMFLEITKDTPTPILLPVLTSFLQPTSAPWLKDPISSVLSKIPLRKEGVFQTITFLASQFSPEAPTTPESTGPPITAQAIMQSSRILSSIPRGVSPEYFLTNVGPKLLSLLDGDDMDLRKTASYIIGNGILPKRPIGAPGTIGFTIFIKPIFDAFHGIIGESSTRWLRRFNRDGSPVNTVEASGNPNSPTLADTHQLSLSLARLTSLIVLHPNPALVKRLIGPVMLPLWGLHWCAESKNNKECAEQTFTLLQNFFSISSGKSRFERLIRNIMWDGGETWTYKHDISRGIFVAKREHSTPERFDIIQMVGNIDERVDLLLNFIGIDPQRETHIGEIFLFVSRNWLTGDRECSDNQTPVTFSDDTLPGLHKVIFAKIAEKLISQHQDILCRRLDQILELVNQLIDSEMQLNKGRNNKIDTTNPTLQSIGNIVENSKKGSDPADTAESPEPLSAALSLLSTLLISSDLQIGDDMRPVLGVTKVKIDELLPFISPTLKQPATTVSTLIEFVVAGVLTPDIRKPRDIPRLRHASDIEAHRHALDSLNSPLPPVQVEGLSLLSRLIKKASPVLDIPATLTLLLSVILEDSSNSNDEFVYLNVIKLIGILASRHPSTAIRTLAERYKDNNEDATLDQRLRIGEALLRTVQELGDALVGDTAQFLGDTMIAVAGRRGIKPKANERRIGGAEGQDLENDQTKRNIEGLGEDAADLINQMGQHTETEPEDPVKTAHSNKILQAWASGAASDENPDDLRIRTSAMSILAVAIQTNLSGLGQQVISASVDMALSTLNLEPGPENAIIRRAAIVLLLDIIKSLDKAMELGSDPGFTFSQSTSAYGPRVDITKTTIGNIPDILRVLNFIESKETDMIVRGHVRILIESLEVWTEKSILRGIGAGAQPQLELGDRLAGLDIDPFSNTSGIRRRPQIEEIE</sequence>
<evidence type="ECO:0000256" key="1">
    <source>
        <dbReference type="ARBA" id="ARBA00005724"/>
    </source>
</evidence>
<protein>
    <recommendedName>
        <fullName evidence="6">Protein required for cell viability</fullName>
    </recommendedName>
</protein>
<dbReference type="GeneID" id="9224763"/>
<dbReference type="Proteomes" id="UP000002035">
    <property type="component" value="Unassembled WGS sequence"/>
</dbReference>
<dbReference type="PANTHER" id="PTHR20959">
    <property type="entry name" value="TRANSPORT AND GOLGI ORGANIZATION PROTEIN 6 FAMILY MEMBER"/>
    <property type="match status" value="1"/>
</dbReference>
<reference evidence="5" key="1">
    <citation type="journal article" date="2012" name="MBio">
        <title>Comparative genome analysis of Trichophyton rubrum and related dermatophytes reveals candidate genes involved in infection.</title>
        <authorList>
            <person name="Martinez D.A."/>
            <person name="Oliver B.G."/>
            <person name="Graeser Y."/>
            <person name="Goldberg J.M."/>
            <person name="Li W."/>
            <person name="Martinez-Rossi N.M."/>
            <person name="Monod M."/>
            <person name="Shelest E."/>
            <person name="Barton R.C."/>
            <person name="Birch E."/>
            <person name="Brakhage A.A."/>
            <person name="Chen Z."/>
            <person name="Gurr S.J."/>
            <person name="Heiman D."/>
            <person name="Heitman J."/>
            <person name="Kosti I."/>
            <person name="Rossi A."/>
            <person name="Saif S."/>
            <person name="Samalova M."/>
            <person name="Saunders C.W."/>
            <person name="Shea T."/>
            <person name="Summerbell R.C."/>
            <person name="Xu J."/>
            <person name="Young S."/>
            <person name="Zeng Q."/>
            <person name="Birren B.W."/>
            <person name="Cuomo C.A."/>
            <person name="White T.C."/>
        </authorList>
    </citation>
    <scope>NUCLEOTIDE SEQUENCE [LARGE SCALE GENOMIC DNA]</scope>
    <source>
        <strain evidence="5">ATCC MYA-4605 / CBS 113480</strain>
    </source>
</reference>
<dbReference type="OrthoDB" id="39591at2759"/>
<dbReference type="InterPro" id="IPR019451">
    <property type="entry name" value="Rtp1_C1"/>
</dbReference>
<organism evidence="4 5">
    <name type="scientific">Arthroderma otae (strain ATCC MYA-4605 / CBS 113480)</name>
    <name type="common">Microsporum canis</name>
    <dbReference type="NCBI Taxonomy" id="554155"/>
    <lineage>
        <taxon>Eukaryota</taxon>
        <taxon>Fungi</taxon>
        <taxon>Dikarya</taxon>
        <taxon>Ascomycota</taxon>
        <taxon>Pezizomycotina</taxon>
        <taxon>Eurotiomycetes</taxon>
        <taxon>Eurotiomycetidae</taxon>
        <taxon>Onygenales</taxon>
        <taxon>Arthrodermataceae</taxon>
        <taxon>Microsporum</taxon>
    </lineage>
</organism>
<dbReference type="PANTHER" id="PTHR20959:SF1">
    <property type="entry name" value="TRANSPORT AND GOLGI ORGANIZATION PROTEIN 6 HOMOLOG"/>
    <property type="match status" value="1"/>
</dbReference>
<dbReference type="GO" id="GO:0009306">
    <property type="term" value="P:protein secretion"/>
    <property type="evidence" value="ECO:0007669"/>
    <property type="project" value="TreeGrafter"/>
</dbReference>
<feature type="domain" description="RNA polymerase II assembly factor Rtp1 C-terminal" evidence="2">
    <location>
        <begin position="1042"/>
        <end position="1074"/>
    </location>
</feature>
<evidence type="ECO:0008006" key="6">
    <source>
        <dbReference type="Google" id="ProtNLM"/>
    </source>
</evidence>
<dbReference type="SUPFAM" id="SSF48371">
    <property type="entry name" value="ARM repeat"/>
    <property type="match status" value="1"/>
</dbReference>
<gene>
    <name evidence="4" type="ORF">MCYG_02903</name>
</gene>
<dbReference type="InterPro" id="IPR039600">
    <property type="entry name" value="TANGO6/Rtp1"/>
</dbReference>
<evidence type="ECO:0000313" key="5">
    <source>
        <dbReference type="Proteomes" id="UP000002035"/>
    </source>
</evidence>
<dbReference type="InterPro" id="IPR019414">
    <property type="entry name" value="Rtp1_C2"/>
</dbReference>
<dbReference type="InterPro" id="IPR016024">
    <property type="entry name" value="ARM-type_fold"/>
</dbReference>
<keyword evidence="5" id="KW-1185">Reference proteome</keyword>
<dbReference type="HOGENOM" id="CLU_006300_1_0_1"/>
<evidence type="ECO:0000259" key="3">
    <source>
        <dbReference type="Pfam" id="PF10363"/>
    </source>
</evidence>
<dbReference type="EMBL" id="DS995703">
    <property type="protein sequence ID" value="EEQ30084.1"/>
    <property type="molecule type" value="Genomic_DNA"/>
</dbReference>
<dbReference type="VEuPathDB" id="FungiDB:MCYG_02903"/>
<dbReference type="OMA" id="KRAYGAP"/>
<dbReference type="Pfam" id="PF10304">
    <property type="entry name" value="RTP1_C2"/>
    <property type="match status" value="1"/>
</dbReference>
<proteinExistence type="inferred from homology"/>
<dbReference type="eggNOG" id="KOG4653">
    <property type="taxonomic scope" value="Eukaryota"/>
</dbReference>
<dbReference type="RefSeq" id="XP_002847397.1">
    <property type="nucleotide sequence ID" value="XM_002847351.1"/>
</dbReference>